<dbReference type="AlphaFoldDB" id="A0A1M7R2F1"/>
<evidence type="ECO:0000259" key="2">
    <source>
        <dbReference type="Pfam" id="PF07992"/>
    </source>
</evidence>
<dbReference type="GO" id="GO:0050660">
    <property type="term" value="F:flavin adenine dinucleotide binding"/>
    <property type="evidence" value="ECO:0007669"/>
    <property type="project" value="TreeGrafter"/>
</dbReference>
<dbReference type="Proteomes" id="UP000184440">
    <property type="component" value="Unassembled WGS sequence"/>
</dbReference>
<dbReference type="RefSeq" id="WP_084741559.1">
    <property type="nucleotide sequence ID" value="NZ_FRCS01000006.1"/>
</dbReference>
<name>A0A1M7R2F1_9ACTN</name>
<dbReference type="Gene3D" id="3.50.50.60">
    <property type="entry name" value="FAD/NAD(P)-binding domain"/>
    <property type="match status" value="1"/>
</dbReference>
<dbReference type="Gene3D" id="3.10.450.50">
    <property type="match status" value="1"/>
</dbReference>
<keyword evidence="1" id="KW-0560">Oxidoreductase</keyword>
<dbReference type="STRING" id="134849.SAMN05443668_106161"/>
<dbReference type="SUPFAM" id="SSF54427">
    <property type="entry name" value="NTF2-like"/>
    <property type="match status" value="1"/>
</dbReference>
<dbReference type="PRINTS" id="PR00411">
    <property type="entry name" value="PNDRDTASEI"/>
</dbReference>
<dbReference type="Pfam" id="PF07992">
    <property type="entry name" value="Pyr_redox_2"/>
    <property type="match status" value="1"/>
</dbReference>
<evidence type="ECO:0000313" key="4">
    <source>
        <dbReference type="Proteomes" id="UP000184440"/>
    </source>
</evidence>
<dbReference type="PANTHER" id="PTHR43539:SF68">
    <property type="entry name" value="FLAVIN-BINDING MONOOXYGENASE-LIKE PROTEIN (AFU_ORTHOLOGUE AFUA_4G09220)"/>
    <property type="match status" value="1"/>
</dbReference>
<protein>
    <submittedName>
        <fullName evidence="3">Putative flavoprotein involved in K+ transport</fullName>
    </submittedName>
</protein>
<dbReference type="InterPro" id="IPR050982">
    <property type="entry name" value="Auxin_biosynth/cation_transpt"/>
</dbReference>
<sequence length="590" mass="64908">MSRTASEKTTQWLENFEAALAARDAERAAQLFAPTSFWRDLTAFTWNITTVENPDGVRDLVAATAETTDASNFRLAEGEEPDEADGVTTAYFTFETAVGRGSGLLRLTGEGAFTVLTTLDELKGYEESRPKGVGHGARKDRVTWKEQRAAEIEDPRPYVVVIGGGQGGIALGARLRQLGVAHVVVDKHERPGDQWRSRYKSLCLHDPVWYDHLPYLPFPKNWPVFAPKDKIGDWLEMYAAVMEVNYWGSTTAKSATWDDVDKEWTVTLDRAGEDVVLRPQQLVFALGVSGKPNVPVIPGQDVFAGEQHHSAQHPGPDAYRNSTIVVIGSNNSAFDICGALWEAGADVTMVQRSSTHIVRSESLMEFALGDLYSERAVAAGVTTHKADTIFASLPYRILPTVQIPTYEAIAEHDKDFYARLEKSGFRHDWGDDGSGLFLKYLRRGSGYYIDVGAADLVADGEVKLAQGQVVELTEGSVKLDTGQELPADVVVYATGYSSMNGLAADVVGQPIADKVGKVWGLGSDTTKDPGPWEGEERNMWKPTQQEGLWFHGGNLHQSRYYSLYLALQLKARQVGIPTPVYALQEVHHTS</sequence>
<dbReference type="SUPFAM" id="SSF51905">
    <property type="entry name" value="FAD/NAD(P)-binding domain"/>
    <property type="match status" value="2"/>
</dbReference>
<feature type="domain" description="FAD/NAD(P)-binding" evidence="2">
    <location>
        <begin position="159"/>
        <end position="384"/>
    </location>
</feature>
<dbReference type="InterPro" id="IPR032710">
    <property type="entry name" value="NTF2-like_dom_sf"/>
</dbReference>
<evidence type="ECO:0000256" key="1">
    <source>
        <dbReference type="ARBA" id="ARBA00023002"/>
    </source>
</evidence>
<dbReference type="GO" id="GO:0004497">
    <property type="term" value="F:monooxygenase activity"/>
    <property type="evidence" value="ECO:0007669"/>
    <property type="project" value="TreeGrafter"/>
</dbReference>
<dbReference type="PANTHER" id="PTHR43539">
    <property type="entry name" value="FLAVIN-BINDING MONOOXYGENASE-LIKE PROTEIN (AFU_ORTHOLOGUE AFUA_4G09220)"/>
    <property type="match status" value="1"/>
</dbReference>
<keyword evidence="4" id="KW-1185">Reference proteome</keyword>
<proteinExistence type="predicted"/>
<dbReference type="EMBL" id="FRCS01000006">
    <property type="protein sequence ID" value="SHN38916.1"/>
    <property type="molecule type" value="Genomic_DNA"/>
</dbReference>
<reference evidence="3 4" key="1">
    <citation type="submission" date="2016-11" db="EMBL/GenBank/DDBJ databases">
        <authorList>
            <person name="Jaros S."/>
            <person name="Januszkiewicz K."/>
            <person name="Wedrychowicz H."/>
        </authorList>
    </citation>
    <scope>NUCLEOTIDE SEQUENCE [LARGE SCALE GENOMIC DNA]</scope>
    <source>
        <strain evidence="3 4">DSM 46144</strain>
    </source>
</reference>
<gene>
    <name evidence="3" type="ORF">SAMN05443668_106161</name>
</gene>
<accession>A0A1M7R2F1</accession>
<evidence type="ECO:0000313" key="3">
    <source>
        <dbReference type="EMBL" id="SHN38916.1"/>
    </source>
</evidence>
<dbReference type="InterPro" id="IPR036188">
    <property type="entry name" value="FAD/NAD-bd_sf"/>
</dbReference>
<dbReference type="InterPro" id="IPR023753">
    <property type="entry name" value="FAD/NAD-binding_dom"/>
</dbReference>
<organism evidence="3 4">
    <name type="scientific">Cryptosporangium aurantiacum</name>
    <dbReference type="NCBI Taxonomy" id="134849"/>
    <lineage>
        <taxon>Bacteria</taxon>
        <taxon>Bacillati</taxon>
        <taxon>Actinomycetota</taxon>
        <taxon>Actinomycetes</taxon>
        <taxon>Cryptosporangiales</taxon>
        <taxon>Cryptosporangiaceae</taxon>
        <taxon>Cryptosporangium</taxon>
    </lineage>
</organism>